<dbReference type="Proteomes" id="UP000199173">
    <property type="component" value="Unassembled WGS sequence"/>
</dbReference>
<protein>
    <submittedName>
        <fullName evidence="1">Uncharacterized protein</fullName>
    </submittedName>
</protein>
<dbReference type="EMBL" id="FOYJ01000018">
    <property type="protein sequence ID" value="SFR26765.1"/>
    <property type="molecule type" value="Genomic_DNA"/>
</dbReference>
<keyword evidence="3" id="KW-1185">Reference proteome</keyword>
<gene>
    <name evidence="2" type="ORF">SAMN03159428_05036</name>
    <name evidence="1" type="ORF">SAMN03159514_05081</name>
</gene>
<comment type="caution">
    <text evidence="1">The sequence shown here is derived from an EMBL/GenBank/DDBJ whole genome shotgun (WGS) entry which is preliminary data.</text>
</comment>
<sequence>MTLIKDFVISDANLPDQVFYKKFIRYFFFDNDTCNSVDLINCTLAVINQSFGFDSVADVFSSTDFAYLGELYADENWISKLKDMTTGLNNAGDYGALTIIEKNKRWALFQKTPVDKGVLGINSNVSLEPIKNIIYDNFVDCDVLSKWLEQNTSQDVEMVRSIGKKYLMRLMINYS</sequence>
<organism evidence="1 4">
    <name type="scientific">Kosakonia radicincitans</name>
    <dbReference type="NCBI Taxonomy" id="283686"/>
    <lineage>
        <taxon>Bacteria</taxon>
        <taxon>Pseudomonadati</taxon>
        <taxon>Pseudomonadota</taxon>
        <taxon>Gammaproteobacteria</taxon>
        <taxon>Enterobacterales</taxon>
        <taxon>Enterobacteriaceae</taxon>
        <taxon>Kosakonia</taxon>
    </lineage>
</organism>
<evidence type="ECO:0000313" key="1">
    <source>
        <dbReference type="EMBL" id="SFR26765.1"/>
    </source>
</evidence>
<dbReference type="Proteomes" id="UP000198760">
    <property type="component" value="Unassembled WGS sequence"/>
</dbReference>
<dbReference type="GeneID" id="66393211"/>
<evidence type="ECO:0000313" key="3">
    <source>
        <dbReference type="Proteomes" id="UP000198760"/>
    </source>
</evidence>
<reference evidence="3 4" key="1">
    <citation type="submission" date="2016-10" db="EMBL/GenBank/DDBJ databases">
        <authorList>
            <person name="Varghese N."/>
            <person name="Submissions S."/>
        </authorList>
    </citation>
    <scope>NUCLEOTIDE SEQUENCE [LARGE SCALE GENOMIC DNA]</scope>
    <source>
        <strain evidence="2 3">NFIX06</strain>
        <strain evidence="1 4">NFIX08</strain>
    </source>
</reference>
<evidence type="ECO:0000313" key="4">
    <source>
        <dbReference type="Proteomes" id="UP000199173"/>
    </source>
</evidence>
<name>A0AAX2EZJ5_9ENTR</name>
<proteinExistence type="predicted"/>
<evidence type="ECO:0000313" key="2">
    <source>
        <dbReference type="EMBL" id="SFU17468.1"/>
    </source>
</evidence>
<dbReference type="RefSeq" id="WP_072441413.1">
    <property type="nucleotide sequence ID" value="NZ_CP040392.1"/>
</dbReference>
<dbReference type="EMBL" id="FPAV01000021">
    <property type="protein sequence ID" value="SFU17468.1"/>
    <property type="molecule type" value="Genomic_DNA"/>
</dbReference>
<dbReference type="AlphaFoldDB" id="A0AAX2EZJ5"/>
<accession>A0AAX2EZJ5</accession>